<proteinExistence type="predicted"/>
<evidence type="ECO:0000256" key="1">
    <source>
        <dbReference type="SAM" id="SignalP"/>
    </source>
</evidence>
<dbReference type="InterPro" id="IPR036779">
    <property type="entry name" value="LysM_dom_sf"/>
</dbReference>
<keyword evidence="4" id="KW-1185">Reference proteome</keyword>
<dbReference type="EMBL" id="ABIB01000017">
    <property type="protein sequence ID" value="EDP94454.1"/>
    <property type="molecule type" value="Genomic_DNA"/>
</dbReference>
<dbReference type="Proteomes" id="UP000002945">
    <property type="component" value="Unassembled WGS sequence"/>
</dbReference>
<evidence type="ECO:0000259" key="2">
    <source>
        <dbReference type="PROSITE" id="PS51782"/>
    </source>
</evidence>
<keyword evidence="1" id="KW-0732">Signal</keyword>
<comment type="caution">
    <text evidence="3">The sequence shown here is derived from an EMBL/GenBank/DDBJ whole genome shotgun (WGS) entry which is preliminary data.</text>
</comment>
<dbReference type="STRING" id="391587.KAOT1_05942"/>
<reference evidence="3 4" key="1">
    <citation type="journal article" date="2011" name="J. Bacteriol.">
        <title>Genome sequence of the algicidal bacterium Kordia algicida OT-1.</title>
        <authorList>
            <person name="Lee H.S."/>
            <person name="Kang S.G."/>
            <person name="Kwon K.K."/>
            <person name="Lee J.H."/>
            <person name="Kim S.J."/>
        </authorList>
    </citation>
    <scope>NUCLEOTIDE SEQUENCE [LARGE SCALE GENOMIC DNA]</scope>
    <source>
        <strain evidence="3 4">OT-1</strain>
    </source>
</reference>
<evidence type="ECO:0000313" key="4">
    <source>
        <dbReference type="Proteomes" id="UP000002945"/>
    </source>
</evidence>
<dbReference type="Pfam" id="PF01476">
    <property type="entry name" value="LysM"/>
    <property type="match status" value="1"/>
</dbReference>
<dbReference type="SUPFAM" id="SSF51261">
    <property type="entry name" value="Duplicated hybrid motif"/>
    <property type="match status" value="1"/>
</dbReference>
<dbReference type="HOGENOM" id="CLU_054747_1_0_10"/>
<dbReference type="Gene3D" id="2.70.70.10">
    <property type="entry name" value="Glucose Permease (Domain IIA)"/>
    <property type="match status" value="1"/>
</dbReference>
<dbReference type="Pfam" id="PF01551">
    <property type="entry name" value="Peptidase_M23"/>
    <property type="match status" value="1"/>
</dbReference>
<dbReference type="PANTHER" id="PTHR21666:SF270">
    <property type="entry name" value="MUREIN HYDROLASE ACTIVATOR ENVC"/>
    <property type="match status" value="1"/>
</dbReference>
<feature type="domain" description="LysM" evidence="2">
    <location>
        <begin position="272"/>
        <end position="316"/>
    </location>
</feature>
<dbReference type="SUPFAM" id="SSF54106">
    <property type="entry name" value="LysM domain"/>
    <property type="match status" value="1"/>
</dbReference>
<dbReference type="PROSITE" id="PS51782">
    <property type="entry name" value="LYSM"/>
    <property type="match status" value="1"/>
</dbReference>
<gene>
    <name evidence="3" type="ORF">KAOT1_05942</name>
</gene>
<dbReference type="Gene3D" id="3.10.350.10">
    <property type="entry name" value="LysM domain"/>
    <property type="match status" value="1"/>
</dbReference>
<protein>
    <submittedName>
        <fullName evidence="3">Putative peptidase</fullName>
    </submittedName>
</protein>
<dbReference type="RefSeq" id="WP_007093757.1">
    <property type="nucleotide sequence ID" value="NZ_CP142125.1"/>
</dbReference>
<dbReference type="OrthoDB" id="9805070at2"/>
<feature type="signal peptide" evidence="1">
    <location>
        <begin position="1"/>
        <end position="19"/>
    </location>
</feature>
<dbReference type="GO" id="GO:0004222">
    <property type="term" value="F:metalloendopeptidase activity"/>
    <property type="evidence" value="ECO:0007669"/>
    <property type="project" value="TreeGrafter"/>
</dbReference>
<dbReference type="SMART" id="SM00257">
    <property type="entry name" value="LysM"/>
    <property type="match status" value="1"/>
</dbReference>
<organism evidence="3 4">
    <name type="scientific">Kordia algicida OT-1</name>
    <dbReference type="NCBI Taxonomy" id="391587"/>
    <lineage>
        <taxon>Bacteria</taxon>
        <taxon>Pseudomonadati</taxon>
        <taxon>Bacteroidota</taxon>
        <taxon>Flavobacteriia</taxon>
        <taxon>Flavobacteriales</taxon>
        <taxon>Flavobacteriaceae</taxon>
        <taxon>Kordia</taxon>
    </lineage>
</organism>
<dbReference type="AlphaFoldDB" id="A9EBC0"/>
<dbReference type="InterPro" id="IPR050570">
    <property type="entry name" value="Cell_wall_metabolism_enzyme"/>
</dbReference>
<dbReference type="InterPro" id="IPR011055">
    <property type="entry name" value="Dup_hybrid_motif"/>
</dbReference>
<dbReference type="InterPro" id="IPR018392">
    <property type="entry name" value="LysM"/>
</dbReference>
<evidence type="ECO:0000313" key="3">
    <source>
        <dbReference type="EMBL" id="EDP94454.1"/>
    </source>
</evidence>
<dbReference type="InterPro" id="IPR016047">
    <property type="entry name" value="M23ase_b-sheet_dom"/>
</dbReference>
<dbReference type="eggNOG" id="COG0739">
    <property type="taxonomic scope" value="Bacteria"/>
</dbReference>
<dbReference type="CDD" id="cd12797">
    <property type="entry name" value="M23_peptidase"/>
    <property type="match status" value="1"/>
</dbReference>
<accession>A9EBC0</accession>
<feature type="chain" id="PRO_5002738078" evidence="1">
    <location>
        <begin position="20"/>
        <end position="318"/>
    </location>
</feature>
<dbReference type="CDD" id="cd00118">
    <property type="entry name" value="LysM"/>
    <property type="match status" value="1"/>
</dbReference>
<dbReference type="PANTHER" id="PTHR21666">
    <property type="entry name" value="PEPTIDASE-RELATED"/>
    <property type="match status" value="1"/>
</dbReference>
<sequence>MKSFYLIVFACFLSSYAHSQTKDSLAIEKEIGAKIQIETYDINTNLPIVSNALQIIKTLKTTEKSLKKDWIAEHWNTKVFNPYKKVKKQYPLQIKFDDSTYASPIPRKKVVTSRYGWRNRRAHNGIDIDLITGDKVMSMFDGVVRYVNRHSGHGKTVVVRHFNGLETVYAHLSRQSVKVNDTVKKGQVIGRGGTTGNARGSHLHLEIRFQGIPIHPEYLFDFSDENNLVRNDEIWVTKRWTAAYRHNSKRKSKVELCTTEEEAIASKANEKKIYTVRRGDTLSRISNKYNVSIATLCKDNALRRTSTLRIGQKIIVNQ</sequence>
<name>A9EBC0_9FLAO</name>